<dbReference type="eggNOG" id="COG2801">
    <property type="taxonomic scope" value="Bacteria"/>
</dbReference>
<sequence>MFESEFREGLDPKKVTQSMSRKGNCWDSAVAENFFKILKSETG</sequence>
<gene>
    <name evidence="2" type="ORF">P872_20770</name>
</gene>
<dbReference type="OrthoDB" id="887091at2"/>
<accession>U5BU89</accession>
<proteinExistence type="predicted"/>
<organism evidence="2 3">
    <name type="scientific">Rhodonellum psychrophilum GCM71 = DSM 17998</name>
    <dbReference type="NCBI Taxonomy" id="1123057"/>
    <lineage>
        <taxon>Bacteria</taxon>
        <taxon>Pseudomonadati</taxon>
        <taxon>Bacteroidota</taxon>
        <taxon>Cytophagia</taxon>
        <taxon>Cytophagales</taxon>
        <taxon>Cytophagaceae</taxon>
        <taxon>Rhodonellum</taxon>
    </lineage>
</organism>
<feature type="compositionally biased region" description="Basic and acidic residues" evidence="1">
    <location>
        <begin position="1"/>
        <end position="14"/>
    </location>
</feature>
<dbReference type="RefSeq" id="WP_019600166.1">
    <property type="nucleotide sequence ID" value="NZ_AWXR01000062.1"/>
</dbReference>
<evidence type="ECO:0000313" key="2">
    <source>
        <dbReference type="EMBL" id="ERM81099.1"/>
    </source>
</evidence>
<reference evidence="2 3" key="1">
    <citation type="journal article" date="2013" name="Genome Announc.">
        <title>Draft Genome Sequence of the Psychrophilic and Alkaliphilic Rhodonellum psychrophilum Strain GCM71T.</title>
        <authorList>
            <person name="Hauptmann A.L."/>
            <person name="Glaring M.A."/>
            <person name="Hallin P.F."/>
            <person name="Prieme A."/>
            <person name="Stougaard P."/>
        </authorList>
    </citation>
    <scope>NUCLEOTIDE SEQUENCE [LARGE SCALE GENOMIC DNA]</scope>
    <source>
        <strain evidence="2 3">GCM71</strain>
    </source>
</reference>
<evidence type="ECO:0000256" key="1">
    <source>
        <dbReference type="SAM" id="MobiDB-lite"/>
    </source>
</evidence>
<dbReference type="SUPFAM" id="SSF53098">
    <property type="entry name" value="Ribonuclease H-like"/>
    <property type="match status" value="1"/>
</dbReference>
<dbReference type="InterPro" id="IPR012337">
    <property type="entry name" value="RNaseH-like_sf"/>
</dbReference>
<keyword evidence="3" id="KW-1185">Reference proteome</keyword>
<feature type="region of interest" description="Disordered" evidence="1">
    <location>
        <begin position="1"/>
        <end position="22"/>
    </location>
</feature>
<protein>
    <recommendedName>
        <fullName evidence="4">Integrase catalytic domain-containing protein</fullName>
    </recommendedName>
</protein>
<name>U5BU89_9BACT</name>
<dbReference type="EMBL" id="AWXR01000062">
    <property type="protein sequence ID" value="ERM81099.1"/>
    <property type="molecule type" value="Genomic_DNA"/>
</dbReference>
<evidence type="ECO:0008006" key="4">
    <source>
        <dbReference type="Google" id="ProtNLM"/>
    </source>
</evidence>
<comment type="caution">
    <text evidence="2">The sequence shown here is derived from an EMBL/GenBank/DDBJ whole genome shotgun (WGS) entry which is preliminary data.</text>
</comment>
<evidence type="ECO:0000313" key="3">
    <source>
        <dbReference type="Proteomes" id="UP000016843"/>
    </source>
</evidence>
<dbReference type="AlphaFoldDB" id="U5BU89"/>
<dbReference type="Proteomes" id="UP000016843">
    <property type="component" value="Unassembled WGS sequence"/>
</dbReference>